<proteinExistence type="predicted"/>
<dbReference type="SUPFAM" id="SSF50475">
    <property type="entry name" value="FMN-binding split barrel"/>
    <property type="match status" value="1"/>
</dbReference>
<reference evidence="2 3" key="1">
    <citation type="submission" date="2023-03" db="EMBL/GenBank/DDBJ databases">
        <title>Whole genome sequencing of Methanotrichaceae archaeon M04Ac.</title>
        <authorList>
            <person name="Khomyakova M.A."/>
            <person name="Merkel A.Y."/>
            <person name="Slobodkin A.I."/>
        </authorList>
    </citation>
    <scope>NUCLEOTIDE SEQUENCE [LARGE SCALE GENOMIC DNA]</scope>
    <source>
        <strain evidence="2 3">M04Ac</strain>
    </source>
</reference>
<evidence type="ECO:0000259" key="1">
    <source>
        <dbReference type="Pfam" id="PF01243"/>
    </source>
</evidence>
<keyword evidence="3" id="KW-1185">Reference proteome</keyword>
<dbReference type="InterPro" id="IPR011576">
    <property type="entry name" value="Pyridox_Oxase_N"/>
</dbReference>
<dbReference type="EMBL" id="JARFPL010000037">
    <property type="protein sequence ID" value="MDF0593949.1"/>
    <property type="molecule type" value="Genomic_DNA"/>
</dbReference>
<sequence length="136" mass="15242">MELKEKILEVIGGEHVGAVATVSDGEPAVRFMALVGDDDLTLTGATMKSSRKVRQMREKPAASISVWSGVSPSDPYVVISSGAQVLEDQKTKEAFWNPKLEPYFQTPKNPEYVVIKFVPRRIEYYSMMGMEIWEGR</sequence>
<dbReference type="RefSeq" id="WP_316969649.1">
    <property type="nucleotide sequence ID" value="NZ_JARFPL010000037.1"/>
</dbReference>
<dbReference type="PANTHER" id="PTHR34818">
    <property type="entry name" value="PROTEIN BLI-3"/>
    <property type="match status" value="1"/>
</dbReference>
<comment type="caution">
    <text evidence="2">The sequence shown here is derived from an EMBL/GenBank/DDBJ whole genome shotgun (WGS) entry which is preliminary data.</text>
</comment>
<organism evidence="2 3">
    <name type="scientific">Candidatus Methanocrinis alkalitolerans</name>
    <dbReference type="NCBI Taxonomy" id="3033395"/>
    <lineage>
        <taxon>Archaea</taxon>
        <taxon>Methanobacteriati</taxon>
        <taxon>Methanobacteriota</taxon>
        <taxon>Stenosarchaea group</taxon>
        <taxon>Methanomicrobia</taxon>
        <taxon>Methanotrichales</taxon>
        <taxon>Methanotrichaceae</taxon>
        <taxon>Methanocrinis</taxon>
    </lineage>
</organism>
<feature type="domain" description="Pyridoxamine 5'-phosphate oxidase N-terminal" evidence="1">
    <location>
        <begin position="3"/>
        <end position="124"/>
    </location>
</feature>
<dbReference type="Proteomes" id="UP001215956">
    <property type="component" value="Unassembled WGS sequence"/>
</dbReference>
<evidence type="ECO:0000313" key="3">
    <source>
        <dbReference type="Proteomes" id="UP001215956"/>
    </source>
</evidence>
<dbReference type="Pfam" id="PF01243">
    <property type="entry name" value="PNPOx_N"/>
    <property type="match status" value="1"/>
</dbReference>
<protein>
    <submittedName>
        <fullName evidence="2">Pyridoxamine 5'-phosphate oxidase family protein</fullName>
    </submittedName>
</protein>
<dbReference type="Gene3D" id="2.30.110.10">
    <property type="entry name" value="Electron Transport, Fmn-binding Protein, Chain A"/>
    <property type="match status" value="1"/>
</dbReference>
<dbReference type="InterPro" id="IPR052917">
    <property type="entry name" value="Stress-Dev_Protein"/>
</dbReference>
<dbReference type="PANTHER" id="PTHR34818:SF1">
    <property type="entry name" value="PROTEIN BLI-3"/>
    <property type="match status" value="1"/>
</dbReference>
<evidence type="ECO:0000313" key="2">
    <source>
        <dbReference type="EMBL" id="MDF0593949.1"/>
    </source>
</evidence>
<gene>
    <name evidence="2" type="ORF">P0O24_10190</name>
</gene>
<dbReference type="InterPro" id="IPR012349">
    <property type="entry name" value="Split_barrel_FMN-bd"/>
</dbReference>
<accession>A0ABT5XGW6</accession>
<name>A0ABT5XGW6_9EURY</name>